<reference evidence="2 3" key="1">
    <citation type="submission" date="2013-07" db="EMBL/GenBank/DDBJ databases">
        <authorList>
            <person name="Weinstock G."/>
            <person name="Sodergren E."/>
            <person name="Wylie T."/>
            <person name="Fulton L."/>
            <person name="Fulton R."/>
            <person name="Fronick C."/>
            <person name="O'Laughlin M."/>
            <person name="Godfrey J."/>
            <person name="Miner T."/>
            <person name="Herter B."/>
            <person name="Appelbaum E."/>
            <person name="Cordes M."/>
            <person name="Lek S."/>
            <person name="Wollam A."/>
            <person name="Pepin K.H."/>
            <person name="Palsikar V.B."/>
            <person name="Mitreva M."/>
            <person name="Wilson R.K."/>
        </authorList>
    </citation>
    <scope>NUCLEOTIDE SEQUENCE [LARGE SCALE GENOMIC DNA]</scope>
    <source>
        <strain evidence="2 3">ATCC 14940</strain>
    </source>
</reference>
<feature type="transmembrane region" description="Helical" evidence="1">
    <location>
        <begin position="110"/>
        <end position="132"/>
    </location>
</feature>
<feature type="transmembrane region" description="Helical" evidence="1">
    <location>
        <begin position="25"/>
        <end position="44"/>
    </location>
</feature>
<feature type="transmembrane region" description="Helical" evidence="1">
    <location>
        <begin position="50"/>
        <end position="71"/>
    </location>
</feature>
<evidence type="ECO:0000256" key="1">
    <source>
        <dbReference type="SAM" id="Phobius"/>
    </source>
</evidence>
<protein>
    <submittedName>
        <fullName evidence="2">Uncharacterized protein</fullName>
    </submittedName>
</protein>
<keyword evidence="1" id="KW-0472">Membrane</keyword>
<keyword evidence="1" id="KW-0812">Transmembrane</keyword>
<dbReference type="RefSeq" id="WP_021642863.1">
    <property type="nucleotide sequence ID" value="NZ_KE992968.1"/>
</dbReference>
<feature type="transmembrane region" description="Helical" evidence="1">
    <location>
        <begin position="144"/>
        <end position="162"/>
    </location>
</feature>
<comment type="caution">
    <text evidence="2">The sequence shown here is derived from an EMBL/GenBank/DDBJ whole genome shotgun (WGS) entry which is preliminary data.</text>
</comment>
<dbReference type="AlphaFoldDB" id="A0ABC9TYD9"/>
<gene>
    <name evidence="2" type="ORF">CLOSYM_02152</name>
</gene>
<dbReference type="Proteomes" id="UP000016491">
    <property type="component" value="Unassembled WGS sequence"/>
</dbReference>
<evidence type="ECO:0000313" key="3">
    <source>
        <dbReference type="Proteomes" id="UP000016491"/>
    </source>
</evidence>
<evidence type="ECO:0000313" key="2">
    <source>
        <dbReference type="EMBL" id="ERI77254.1"/>
    </source>
</evidence>
<keyword evidence="1" id="KW-1133">Transmembrane helix</keyword>
<dbReference type="EMBL" id="AWSU01000162">
    <property type="protein sequence ID" value="ERI77254.1"/>
    <property type="molecule type" value="Genomic_DNA"/>
</dbReference>
<accession>A0ABC9TYD9</accession>
<name>A0ABC9TYD9_CLOSY</name>
<proteinExistence type="predicted"/>
<organism evidence="2 3">
    <name type="scientific">[Clostridium] symbiosum ATCC 14940</name>
    <dbReference type="NCBI Taxonomy" id="411472"/>
    <lineage>
        <taxon>Bacteria</taxon>
        <taxon>Bacillati</taxon>
        <taxon>Bacillota</taxon>
        <taxon>Clostridia</taxon>
        <taxon>Lachnospirales</taxon>
        <taxon>Lachnospiraceae</taxon>
        <taxon>Otoolea</taxon>
    </lineage>
</organism>
<sequence length="190" mass="22272">MENTIKEKEYEKLVKRIEFFDSMRNTLLTFSFTATLAVLGLAISEAMDTRSSWICLIPFLLIIPFSARISYYRLASAHINSFLREYAPLSMKFEIGAETVKEGKCKHYNLIAWLVNHEMFFLGIATTCTFYVKYLLSIEKWELPYYLGIIIPIVLNFIVFVISDSAYNYNRLVKEFLEDWKKYKCSPKDS</sequence>